<feature type="compositionally biased region" description="Polar residues" evidence="18">
    <location>
        <begin position="99"/>
        <end position="110"/>
    </location>
</feature>
<dbReference type="CTD" id="10610"/>
<feature type="region of interest" description="Disordered" evidence="18">
    <location>
        <begin position="63"/>
        <end position="111"/>
    </location>
</feature>
<dbReference type="FunFam" id="3.90.1480.20:FF:000013">
    <property type="entry name" value="ST6 N-acetylgalactosaminide alpha-2,6-sialyltransferase 1"/>
    <property type="match status" value="1"/>
</dbReference>
<dbReference type="InterPro" id="IPR001675">
    <property type="entry name" value="Glyco_trans_29"/>
</dbReference>
<dbReference type="InterPro" id="IPR038578">
    <property type="entry name" value="GT29-like_sf"/>
</dbReference>
<comment type="catalytic activity">
    <reaction evidence="15">
        <text>a 3-O-[N-acetyl-alpha-neuraminyl-(2-&gt;3)-beta-D-galactosyl-(1-&gt;3)-N-acetyl-alpha-D-galactosaminyl]-L-threonyl-[protein] + CMP-N-acetyl-beta-neuraminate = a 3-O-{alpha-Neu5Ac-(2-&gt;3)-beta-D-Gal-(1-&gt;3)-[alpha-Neu5Ac-(2-&gt;6)]-alpha-D-GalNAc}-L-threonyl-[protein] + CMP + H(+)</text>
        <dbReference type="Rhea" id="RHEA:81659"/>
        <dbReference type="Rhea" id="RHEA-COMP:14417"/>
        <dbReference type="Rhea" id="RHEA-COMP:16763"/>
        <dbReference type="ChEBI" id="CHEBI:15378"/>
        <dbReference type="ChEBI" id="CHEBI:57812"/>
        <dbReference type="ChEBI" id="CHEBI:60377"/>
        <dbReference type="ChEBI" id="CHEBI:139598"/>
        <dbReference type="ChEBI" id="CHEBI:156398"/>
    </reaction>
    <physiologicalReaction direction="left-to-right" evidence="15">
        <dbReference type="Rhea" id="RHEA:81660"/>
    </physiologicalReaction>
</comment>
<dbReference type="GO" id="GO:0006493">
    <property type="term" value="P:protein O-linked glycosylation"/>
    <property type="evidence" value="ECO:0007669"/>
    <property type="project" value="TreeGrafter"/>
</dbReference>
<proteinExistence type="inferred from homology"/>
<evidence type="ECO:0000256" key="2">
    <source>
        <dbReference type="ARBA" id="ARBA00004922"/>
    </source>
</evidence>
<evidence type="ECO:0000256" key="15">
    <source>
        <dbReference type="ARBA" id="ARBA00050664"/>
    </source>
</evidence>
<gene>
    <name evidence="20" type="primary">ST6GALNAC2</name>
</gene>
<dbReference type="Gene3D" id="3.90.1480.20">
    <property type="entry name" value="Glycosyl transferase family 29"/>
    <property type="match status" value="1"/>
</dbReference>
<evidence type="ECO:0000256" key="7">
    <source>
        <dbReference type="ARBA" id="ARBA00022968"/>
    </source>
</evidence>
<evidence type="ECO:0000256" key="5">
    <source>
        <dbReference type="ARBA" id="ARBA00022679"/>
    </source>
</evidence>
<evidence type="ECO:0000256" key="9">
    <source>
        <dbReference type="ARBA" id="ARBA00023034"/>
    </source>
</evidence>
<dbReference type="OrthoDB" id="10264956at2759"/>
<evidence type="ECO:0000256" key="10">
    <source>
        <dbReference type="ARBA" id="ARBA00023136"/>
    </source>
</evidence>
<evidence type="ECO:0000256" key="3">
    <source>
        <dbReference type="ARBA" id="ARBA00006003"/>
    </source>
</evidence>
<reference evidence="20" key="1">
    <citation type="submission" date="2025-08" db="UniProtKB">
        <authorList>
            <consortium name="RefSeq"/>
        </authorList>
    </citation>
    <scope>IDENTIFICATION</scope>
</reference>
<evidence type="ECO:0000256" key="14">
    <source>
        <dbReference type="ARBA" id="ARBA00039109"/>
    </source>
</evidence>
<evidence type="ECO:0000256" key="1">
    <source>
        <dbReference type="ARBA" id="ARBA00004323"/>
    </source>
</evidence>
<evidence type="ECO:0000256" key="16">
    <source>
        <dbReference type="ARBA" id="ARBA00052285"/>
    </source>
</evidence>
<keyword evidence="9" id="KW-0333">Golgi apparatus</keyword>
<dbReference type="GO" id="GO:0001665">
    <property type="term" value="F:alpha-N-acetylgalactosaminide alpha-2,6-sialyltransferase activity"/>
    <property type="evidence" value="ECO:0007669"/>
    <property type="project" value="UniProtKB-EC"/>
</dbReference>
<keyword evidence="4" id="KW-0328">Glycosyltransferase</keyword>
<keyword evidence="7" id="KW-0735">Signal-anchor</keyword>
<dbReference type="FunCoup" id="A0A6P7Y983">
    <property type="interactions" value="220"/>
</dbReference>
<keyword evidence="11" id="KW-1015">Disulfide bond</keyword>
<keyword evidence="12" id="KW-0325">Glycoprotein</keyword>
<keyword evidence="10" id="KW-0472">Membrane</keyword>
<evidence type="ECO:0000313" key="20">
    <source>
        <dbReference type="RefSeq" id="XP_030064042.1"/>
    </source>
</evidence>
<protein>
    <recommendedName>
        <fullName evidence="14">alpha-N-acetylgalactosaminide alpha-2,6-sialyltransferase</fullName>
        <ecNumber evidence="14">2.4.3.3</ecNumber>
    </recommendedName>
</protein>
<evidence type="ECO:0000256" key="4">
    <source>
        <dbReference type="ARBA" id="ARBA00022676"/>
    </source>
</evidence>
<keyword evidence="5" id="KW-0808">Transferase</keyword>
<dbReference type="EC" id="2.4.3.3" evidence="14"/>
<comment type="pathway">
    <text evidence="2">Protein modification; protein glycosylation.</text>
</comment>
<keyword evidence="6" id="KW-0812">Transmembrane</keyword>
<evidence type="ECO:0000256" key="6">
    <source>
        <dbReference type="ARBA" id="ARBA00022692"/>
    </source>
</evidence>
<evidence type="ECO:0000256" key="17">
    <source>
        <dbReference type="PIRSR" id="PIRSR005557-2"/>
    </source>
</evidence>
<dbReference type="Proteomes" id="UP000515156">
    <property type="component" value="Chromosome 6"/>
</dbReference>
<dbReference type="InParanoid" id="A0A6P7Y983"/>
<sequence>MLPPGVRVCCMARRNRICVCLLAVLTVSTVLYGHYYITSESPGSPKARASWSQQTVDQLSIQSLPGEVERAANDAEERTEKRQTAPNHVPERAKFPPSQEKSGSPCQGSLKSKVKTDPLYGERFSFNVPVLMWDKHFTPVTWNSLRDRKVPYGWHGISYSVLSSTLKLMNDSANSWLFDARPSGNCIRCAVVGNGGILNGSRQGKAIDDHDFVFRLNGAVIQGFEKDVGTKTSFYGFSVNTMKNSLIAYEVYGFTKIPQSEDLRYIFIPSDLRDYLMLKSSILGIPVPEGYDKGDQPSKYFGPQASAKKFKLLHPDFLAYVRSRFLRSEIMKSKFGYLYMPSTGALMLLTALHTCDQVSAYGFITDSYQDFSDHYYERVKKPLLFYANHDMLLEAKLWKSLHQHGIMKLYQR</sequence>
<evidence type="ECO:0000256" key="18">
    <source>
        <dbReference type="SAM" id="MobiDB-lite"/>
    </source>
</evidence>
<comment type="catalytic activity">
    <reaction evidence="13">
        <text>a beta-D-galactosyl-(1-&gt;3)-N-acetyl-alpha-D-galactosaminyl derivative + CMP-N-acetyl-beta-neuraminate = a beta-D-galactosyl-(1-&gt;3)-[N-acetyl-alpha-neuraminyl-(2-&gt;6)]-N-acetyl-alpha-D-galactosaminyl derivative + CMP + H(+)</text>
        <dbReference type="Rhea" id="RHEA:11136"/>
        <dbReference type="ChEBI" id="CHEBI:15378"/>
        <dbReference type="ChEBI" id="CHEBI:57812"/>
        <dbReference type="ChEBI" id="CHEBI:60377"/>
        <dbReference type="ChEBI" id="CHEBI:133470"/>
        <dbReference type="ChEBI" id="CHEBI:140764"/>
        <dbReference type="EC" id="2.4.3.3"/>
    </reaction>
    <physiologicalReaction direction="left-to-right" evidence="13">
        <dbReference type="Rhea" id="RHEA:11137"/>
    </physiologicalReaction>
</comment>
<evidence type="ECO:0000256" key="13">
    <source>
        <dbReference type="ARBA" id="ARBA00036348"/>
    </source>
</evidence>
<accession>A0A6P7Y983</accession>
<comment type="subcellular location">
    <subcellularLocation>
        <location evidence="1">Golgi apparatus membrane</location>
        <topology evidence="1">Single-pass type II membrane protein</topology>
    </subcellularLocation>
</comment>
<evidence type="ECO:0000256" key="8">
    <source>
        <dbReference type="ARBA" id="ARBA00022989"/>
    </source>
</evidence>
<dbReference type="AlphaFoldDB" id="A0A6P7Y983"/>
<evidence type="ECO:0000313" key="19">
    <source>
        <dbReference type="Proteomes" id="UP000515156"/>
    </source>
</evidence>
<dbReference type="PANTHER" id="PTHR45941">
    <property type="entry name" value="ALPHA-N-ACETYLGALACTOSAMINIDE ALPHA-2,6-SIALYLTRANSFERASE 2-LIKE-RELATED"/>
    <property type="match status" value="1"/>
</dbReference>
<feature type="disulfide bond" evidence="17">
    <location>
        <begin position="189"/>
        <end position="355"/>
    </location>
</feature>
<dbReference type="GO" id="GO:0000139">
    <property type="term" value="C:Golgi membrane"/>
    <property type="evidence" value="ECO:0007669"/>
    <property type="project" value="UniProtKB-SubCell"/>
</dbReference>
<keyword evidence="8" id="KW-1133">Transmembrane helix</keyword>
<organism evidence="19 20">
    <name type="scientific">Microcaecilia unicolor</name>
    <dbReference type="NCBI Taxonomy" id="1415580"/>
    <lineage>
        <taxon>Eukaryota</taxon>
        <taxon>Metazoa</taxon>
        <taxon>Chordata</taxon>
        <taxon>Craniata</taxon>
        <taxon>Vertebrata</taxon>
        <taxon>Euteleostomi</taxon>
        <taxon>Amphibia</taxon>
        <taxon>Gymnophiona</taxon>
        <taxon>Siphonopidae</taxon>
        <taxon>Microcaecilia</taxon>
    </lineage>
</organism>
<dbReference type="GeneID" id="115473322"/>
<dbReference type="PIRSF" id="PIRSF005557">
    <property type="entry name" value="Sialyl_trans"/>
    <property type="match status" value="1"/>
</dbReference>
<comment type="similarity">
    <text evidence="3">Belongs to the glycosyltransferase 29 family.</text>
</comment>
<dbReference type="PANTHER" id="PTHR45941:SF5">
    <property type="entry name" value="ALPHA-N-ACETYLGALACTOSAMINIDE ALPHA-2,6-SIALYLTRANSFERASE 2"/>
    <property type="match status" value="1"/>
</dbReference>
<name>A0A6P7Y983_9AMPH</name>
<dbReference type="InterPro" id="IPR012163">
    <property type="entry name" value="Sialyl_trans"/>
</dbReference>
<dbReference type="KEGG" id="muo:115473322"/>
<feature type="compositionally biased region" description="Basic and acidic residues" evidence="18">
    <location>
        <begin position="67"/>
        <end position="94"/>
    </location>
</feature>
<evidence type="ECO:0000256" key="11">
    <source>
        <dbReference type="ARBA" id="ARBA00023157"/>
    </source>
</evidence>
<dbReference type="RefSeq" id="XP_030064042.1">
    <property type="nucleotide sequence ID" value="XM_030208182.1"/>
</dbReference>
<dbReference type="Pfam" id="PF00777">
    <property type="entry name" value="Glyco_transf_29"/>
    <property type="match status" value="1"/>
</dbReference>
<evidence type="ECO:0000256" key="12">
    <source>
        <dbReference type="ARBA" id="ARBA00023180"/>
    </source>
</evidence>
<comment type="catalytic activity">
    <reaction evidence="16">
        <text>a 3-O-[N-acetyl-alpha-D-galactosaminyl]-L-threonyl-[protein] + CMP-N-acetyl-beta-neuraminate = a 3-O-[N-acetyl-alpha-neuraminosyl-(2-&gt;6)-N-acetyl-alpha-D-galactosaminyl]-L-threonyl-[protein] + CMP + H(+)</text>
        <dbReference type="Rhea" id="RHEA:81643"/>
        <dbReference type="Rhea" id="RHEA-COMP:11689"/>
        <dbReference type="Rhea" id="RHEA-COMP:19720"/>
        <dbReference type="ChEBI" id="CHEBI:15378"/>
        <dbReference type="ChEBI" id="CHEBI:57812"/>
        <dbReference type="ChEBI" id="CHEBI:60377"/>
        <dbReference type="ChEBI" id="CHEBI:87075"/>
        <dbReference type="ChEBI" id="CHEBI:231970"/>
    </reaction>
    <physiologicalReaction direction="left-to-right" evidence="16">
        <dbReference type="Rhea" id="RHEA:81644"/>
    </physiologicalReaction>
</comment>
<keyword evidence="19" id="KW-1185">Reference proteome</keyword>